<reference evidence="4" key="1">
    <citation type="submission" date="2017-12" db="EMBL/GenBank/DDBJ databases">
        <title>Whole genome sequencing of Acidipropionibacterium jensenii strains JS279 and JS280.</title>
        <authorList>
            <person name="Deptula P."/>
            <person name="Laine P."/>
            <person name="Smolander O.-P."/>
            <person name="Paulin L."/>
            <person name="Auvinen P."/>
            <person name="Varmanen P."/>
        </authorList>
    </citation>
    <scope>NUCLEOTIDE SEQUENCE [LARGE SCALE GENOMIC DNA]</scope>
    <source>
        <strain evidence="4">JS280</strain>
    </source>
</reference>
<dbReference type="Gene3D" id="3.30.428.10">
    <property type="entry name" value="HIT-like"/>
    <property type="match status" value="1"/>
</dbReference>
<comment type="caution">
    <text evidence="1">Lacks conserved residue(s) required for the propagation of feature annotation.</text>
</comment>
<dbReference type="AlphaFoldDB" id="A0A3Q9ULQ9"/>
<accession>A0A3Q9ULQ9</accession>
<dbReference type="GO" id="GO:0016787">
    <property type="term" value="F:hydrolase activity"/>
    <property type="evidence" value="ECO:0007669"/>
    <property type="project" value="UniProtKB-KW"/>
</dbReference>
<proteinExistence type="predicted"/>
<dbReference type="KEGG" id="aji:C0Z10_11265"/>
<protein>
    <submittedName>
        <fullName evidence="3">Diadenosine tetraphosphate hydrolase</fullName>
    </submittedName>
</protein>
<evidence type="ECO:0000256" key="1">
    <source>
        <dbReference type="PROSITE-ProRule" id="PRU00464"/>
    </source>
</evidence>
<dbReference type="InterPro" id="IPR011146">
    <property type="entry name" value="HIT-like"/>
</dbReference>
<gene>
    <name evidence="3" type="ORF">C0Z10_11265</name>
</gene>
<evidence type="ECO:0000313" key="4">
    <source>
        <dbReference type="Proteomes" id="UP000285875"/>
    </source>
</evidence>
<dbReference type="SUPFAM" id="SSF54197">
    <property type="entry name" value="HIT-like"/>
    <property type="match status" value="1"/>
</dbReference>
<evidence type="ECO:0000259" key="2">
    <source>
        <dbReference type="PROSITE" id="PS51084"/>
    </source>
</evidence>
<dbReference type="PROSITE" id="PS51084">
    <property type="entry name" value="HIT_2"/>
    <property type="match status" value="1"/>
</dbReference>
<dbReference type="Proteomes" id="UP000285875">
    <property type="component" value="Chromosome"/>
</dbReference>
<evidence type="ECO:0000313" key="3">
    <source>
        <dbReference type="EMBL" id="AZZ40870.1"/>
    </source>
</evidence>
<dbReference type="InterPro" id="IPR036265">
    <property type="entry name" value="HIT-like_sf"/>
</dbReference>
<organism evidence="3 4">
    <name type="scientific">Acidipropionibacterium jensenii</name>
    <dbReference type="NCBI Taxonomy" id="1749"/>
    <lineage>
        <taxon>Bacteria</taxon>
        <taxon>Bacillati</taxon>
        <taxon>Actinomycetota</taxon>
        <taxon>Actinomycetes</taxon>
        <taxon>Propionibacteriales</taxon>
        <taxon>Propionibacteriaceae</taxon>
        <taxon>Acidipropionibacterium</taxon>
    </lineage>
</organism>
<sequence length="144" mass="16579">MVIAHLSASFAVLGDTQFLPGYCVALTDRPRVQTLTDLPRADRLRFLSDMEMLGEAVERACSARDPAFRRVNLEILGNTDAILHAHVWPRYDWEPPNLVGMPVWLYPHNRWTDEKWHANSAHQKIKQQITTVLDQLLHENATRL</sequence>
<name>A0A3Q9ULQ9_9ACTN</name>
<keyword evidence="3" id="KW-0378">Hydrolase</keyword>
<dbReference type="EMBL" id="CP025570">
    <property type="protein sequence ID" value="AZZ40870.1"/>
    <property type="molecule type" value="Genomic_DNA"/>
</dbReference>
<feature type="domain" description="HIT" evidence="2">
    <location>
        <begin position="1"/>
        <end position="98"/>
    </location>
</feature>